<feature type="domain" description="Ndc10" evidence="2">
    <location>
        <begin position="4"/>
        <end position="92"/>
    </location>
</feature>
<dbReference type="AlphaFoldDB" id="A0A179EYW3"/>
<name>A0A179EYW3_PURLI</name>
<sequence>MAGHPPQIGCFEIRRAGVTAPEVLLSMIWPELDRWRGRFGPGTEQENELAAMGSTNLLFYLREVVLQDSVILMKKYPDSPVWNHPDFRHPAYALFAQQLSDFILEEERPSQLAVLIQAMPVLAEYLQSVDARNEARTSQLRTELTEQLRATEARLAVAQSSLFSSGFNLQLAAATPTPATTAAVVVDAVGQVGSGDGSRSVSTQSSIIDSRTTSPRATDTIIAKPEPPPQYQMCRAIKTVESLWSE</sequence>
<dbReference type="GO" id="GO:0003677">
    <property type="term" value="F:DNA binding"/>
    <property type="evidence" value="ECO:0007669"/>
    <property type="project" value="InterPro"/>
</dbReference>
<organism evidence="3 4">
    <name type="scientific">Purpureocillium lilacinum</name>
    <name type="common">Paecilomyces lilacinus</name>
    <dbReference type="NCBI Taxonomy" id="33203"/>
    <lineage>
        <taxon>Eukaryota</taxon>
        <taxon>Fungi</taxon>
        <taxon>Dikarya</taxon>
        <taxon>Ascomycota</taxon>
        <taxon>Pezizomycotina</taxon>
        <taxon>Sordariomycetes</taxon>
        <taxon>Hypocreomycetidae</taxon>
        <taxon>Hypocreales</taxon>
        <taxon>Ophiocordycipitaceae</taxon>
        <taxon>Purpureocillium</taxon>
    </lineage>
</organism>
<dbReference type="Pfam" id="PF16787">
    <property type="entry name" value="NDC10_II"/>
    <property type="match status" value="1"/>
</dbReference>
<gene>
    <name evidence="3" type="ORF">VFPBJ_11704</name>
</gene>
<dbReference type="EMBL" id="LSBH01000061">
    <property type="protein sequence ID" value="OAQ58089.1"/>
    <property type="molecule type" value="Genomic_DNA"/>
</dbReference>
<evidence type="ECO:0000256" key="1">
    <source>
        <dbReference type="SAM" id="MobiDB-lite"/>
    </source>
</evidence>
<proteinExistence type="predicted"/>
<evidence type="ECO:0000313" key="3">
    <source>
        <dbReference type="EMBL" id="OAQ58089.1"/>
    </source>
</evidence>
<dbReference type="InterPro" id="IPR031872">
    <property type="entry name" value="NDC10_II"/>
</dbReference>
<dbReference type="Proteomes" id="UP000078240">
    <property type="component" value="Unassembled WGS sequence"/>
</dbReference>
<protein>
    <recommendedName>
        <fullName evidence="2">Ndc10 domain-containing protein</fullName>
    </recommendedName>
</protein>
<feature type="compositionally biased region" description="Polar residues" evidence="1">
    <location>
        <begin position="197"/>
        <end position="217"/>
    </location>
</feature>
<dbReference type="Gene3D" id="1.10.443.20">
    <property type="entry name" value="Centromere DNA-binding protein complex CBF3 subunit, domain 2"/>
    <property type="match status" value="1"/>
</dbReference>
<dbReference type="InterPro" id="IPR038279">
    <property type="entry name" value="Ndc10_dom2_sf"/>
</dbReference>
<accession>A0A179EYW3</accession>
<feature type="region of interest" description="Disordered" evidence="1">
    <location>
        <begin position="193"/>
        <end position="228"/>
    </location>
</feature>
<comment type="caution">
    <text evidence="3">The sequence shown here is derived from an EMBL/GenBank/DDBJ whole genome shotgun (WGS) entry which is preliminary data.</text>
</comment>
<evidence type="ECO:0000259" key="2">
    <source>
        <dbReference type="Pfam" id="PF16787"/>
    </source>
</evidence>
<reference evidence="3 4" key="1">
    <citation type="submission" date="2016-01" db="EMBL/GenBank/DDBJ databases">
        <title>Biosynthesis of antibiotic leucinostatins and their inhibition on Phytophthora in bio-control Purpureocillium lilacinum.</title>
        <authorList>
            <person name="Wang G."/>
            <person name="Liu Z."/>
            <person name="Lin R."/>
            <person name="Li E."/>
            <person name="Mao Z."/>
            <person name="Ling J."/>
            <person name="Yin W."/>
            <person name="Xie B."/>
        </authorList>
    </citation>
    <scope>NUCLEOTIDE SEQUENCE [LARGE SCALE GENOMIC DNA]</scope>
    <source>
        <strain evidence="3">PLBJ-1</strain>
    </source>
</reference>
<evidence type="ECO:0000313" key="4">
    <source>
        <dbReference type="Proteomes" id="UP000078240"/>
    </source>
</evidence>